<dbReference type="KEGG" id="run:DR864_27275"/>
<sequence>MVKRVRLKVPVYVRKFIEGEYGCDDRGVVKVDKKSELGWLIHAISRSIPYNYTYPEVKKGENLLTIQYTTYEKVYDVPPDKLDSLARQLDEMFRSALINEVRGKHELIGGDYGPYVTCFLERYGIDIDNDVNWQSMRKIYRDYLESISKKRQKIFAG</sequence>
<dbReference type="AlphaFoldDB" id="A0A344TRA4"/>
<evidence type="ECO:0000313" key="1">
    <source>
        <dbReference type="EMBL" id="AXE21175.1"/>
    </source>
</evidence>
<reference evidence="1 2" key="1">
    <citation type="submission" date="2018-07" db="EMBL/GenBank/DDBJ databases">
        <title>Genome sequencing of Runella.</title>
        <authorList>
            <person name="Baek M.-G."/>
            <person name="Yi H."/>
        </authorList>
    </citation>
    <scope>NUCLEOTIDE SEQUENCE [LARGE SCALE GENOMIC DNA]</scope>
    <source>
        <strain evidence="1 2">HYN0085</strain>
    </source>
</reference>
<proteinExistence type="predicted"/>
<accession>A0A344TRA4</accession>
<keyword evidence="2" id="KW-1185">Reference proteome</keyword>
<dbReference type="RefSeq" id="WP_114069936.1">
    <property type="nucleotide sequence ID" value="NZ_CP030850.1"/>
</dbReference>
<evidence type="ECO:0000313" key="2">
    <source>
        <dbReference type="Proteomes" id="UP000251993"/>
    </source>
</evidence>
<dbReference type="EMBL" id="CP030850">
    <property type="protein sequence ID" value="AXE21175.1"/>
    <property type="molecule type" value="Genomic_DNA"/>
</dbReference>
<name>A0A344TRA4_9BACT</name>
<protein>
    <submittedName>
        <fullName evidence="1">Uncharacterized protein</fullName>
    </submittedName>
</protein>
<dbReference type="OrthoDB" id="951057at2"/>
<gene>
    <name evidence="1" type="ORF">DR864_27275</name>
</gene>
<dbReference type="Proteomes" id="UP000251993">
    <property type="component" value="Chromosome"/>
</dbReference>
<organism evidence="1 2">
    <name type="scientific">Runella rosea</name>
    <dbReference type="NCBI Taxonomy" id="2259595"/>
    <lineage>
        <taxon>Bacteria</taxon>
        <taxon>Pseudomonadati</taxon>
        <taxon>Bacteroidota</taxon>
        <taxon>Cytophagia</taxon>
        <taxon>Cytophagales</taxon>
        <taxon>Spirosomataceae</taxon>
        <taxon>Runella</taxon>
    </lineage>
</organism>